<dbReference type="InterPro" id="IPR008969">
    <property type="entry name" value="CarboxyPept-like_regulatory"/>
</dbReference>
<dbReference type="RefSeq" id="WP_066401556.1">
    <property type="nucleotide sequence ID" value="NZ_CP011390.1"/>
</dbReference>
<reference evidence="8 9" key="2">
    <citation type="journal article" date="2016" name="Int. J. Syst. Evol. Microbiol.">
        <title>Flavisolibacter tropicus sp. nov., isolated from tropical soil.</title>
        <authorList>
            <person name="Lee J.J."/>
            <person name="Kang M.S."/>
            <person name="Kim G.S."/>
            <person name="Lee C.S."/>
            <person name="Lim S."/>
            <person name="Lee J."/>
            <person name="Roh S.H."/>
            <person name="Kang H."/>
            <person name="Ha J.M."/>
            <person name="Bae S."/>
            <person name="Jung H.Y."/>
            <person name="Kim M.K."/>
        </authorList>
    </citation>
    <scope>NUCLEOTIDE SEQUENCE [LARGE SCALE GENOMIC DNA]</scope>
    <source>
        <strain evidence="8 9">LCS9</strain>
    </source>
</reference>
<dbReference type="PANTHER" id="PTHR40980">
    <property type="entry name" value="PLUG DOMAIN-CONTAINING PROTEIN"/>
    <property type="match status" value="1"/>
</dbReference>
<dbReference type="Gene3D" id="2.60.40.1120">
    <property type="entry name" value="Carboxypeptidase-like, regulatory domain"/>
    <property type="match status" value="1"/>
</dbReference>
<evidence type="ECO:0000256" key="4">
    <source>
        <dbReference type="SAM" id="MobiDB-lite"/>
    </source>
</evidence>
<dbReference type="Gene3D" id="2.170.130.10">
    <property type="entry name" value="TonB-dependent receptor, plug domain"/>
    <property type="match status" value="1"/>
</dbReference>
<dbReference type="PATRIC" id="fig|1492898.3.peg.448"/>
<proteinExistence type="predicted"/>
<evidence type="ECO:0000256" key="3">
    <source>
        <dbReference type="ARBA" id="ARBA00023237"/>
    </source>
</evidence>
<keyword evidence="5" id="KW-0732">Signal</keyword>
<dbReference type="InterPro" id="IPR041700">
    <property type="entry name" value="OMP_b-brl_3"/>
</dbReference>
<keyword evidence="9" id="KW-1185">Reference proteome</keyword>
<dbReference type="Pfam" id="PF14905">
    <property type="entry name" value="OMP_b-brl_3"/>
    <property type="match status" value="1"/>
</dbReference>
<dbReference type="Pfam" id="PF13620">
    <property type="entry name" value="CarboxypepD_reg"/>
    <property type="match status" value="1"/>
</dbReference>
<accession>A0A172TQV9</accession>
<feature type="region of interest" description="Disordered" evidence="4">
    <location>
        <begin position="794"/>
        <end position="818"/>
    </location>
</feature>
<feature type="signal peptide" evidence="5">
    <location>
        <begin position="1"/>
        <end position="22"/>
    </location>
</feature>
<gene>
    <name evidence="8" type="ORF">SY85_02055</name>
</gene>
<sequence>MRKFLSILTLITASSFGYISHAQTSPFKVSGAVQDVTGKSLEAATVNLLRAKDSSIVKLGAADKSGQFAFEVTTDGKYLVLASAVGYTKLYSPSFELTAANPIVSLKTLQLDNKSTSLGNVTVTAKKPLVEQKIDRTVVNVEAAVTNVGSSALEVLEKSPGITVDKDGNISLKGKQGVMVLVDGRPTQLGSADLANLLRNMNANQLDQIEIMTNPPAKYDAAGNAGVINIKTKKNKAFGYNGSLTLGYGQGWLPKANEGFNFNYRGGKVNLFTNLSHNYRKNKNYLEIHRNALDRNTKEINSSIEQLAKMVNENNSYNAKVGVDYFANKSTTYGIVLGGFANVGEGYSVNNAYGYNGSGLKSKHTVSDGGGNNNFKNFSTNLNFRKVYKAERELTADLDYNTYNTKDDQYLYTHYNDAIGNKVGSSDTLFSIMPQNINIYSGRLDYLHPLKKGARFETGVKTSFVKTDNNARYDTTDNGRVVTDANRLNHFVYEEMINAAYANFSSPLGKKWSTQLGLRLENTISKGNQITQNKTFERPYTNLFPTAFLQYKASEKNVFGLNYGRRIRRPNYESLNPFVEYIDPYTFQKGNPYLKPQFSNNIELSHTFRNVLTTTLNYTKTNDIIQPVIEQYGDTAYVNQSNIANQRQYGVAVSLNMPVTKWWTTSIYVNASDNRFAGIIDNTPVVVKAKMVMLNGSQQFKFAKTWNAELSGFWRSSGIEGVIATKPVGMLAMGLSKQVLQNKGTVRLNVRDILYTQKFRAESKYANVDAGFKEWRDSRVVNLGFTYRFSKGKMNGGPKRRNGSANDEQSRVGGGNGN</sequence>
<keyword evidence="3" id="KW-0998">Cell outer membrane</keyword>
<dbReference type="InterPro" id="IPR012910">
    <property type="entry name" value="Plug_dom"/>
</dbReference>
<evidence type="ECO:0000259" key="7">
    <source>
        <dbReference type="Pfam" id="PF14905"/>
    </source>
</evidence>
<dbReference type="SUPFAM" id="SSF49464">
    <property type="entry name" value="Carboxypeptidase regulatory domain-like"/>
    <property type="match status" value="1"/>
</dbReference>
<dbReference type="EMBL" id="CP011390">
    <property type="protein sequence ID" value="ANE49461.1"/>
    <property type="molecule type" value="Genomic_DNA"/>
</dbReference>
<feature type="chain" id="PRO_5008001004" evidence="5">
    <location>
        <begin position="23"/>
        <end position="818"/>
    </location>
</feature>
<dbReference type="InterPro" id="IPR036942">
    <property type="entry name" value="Beta-barrel_TonB_sf"/>
</dbReference>
<dbReference type="STRING" id="1492898.SY85_02055"/>
<dbReference type="PANTHER" id="PTHR40980:SF4">
    <property type="entry name" value="TONB-DEPENDENT RECEPTOR-LIKE BETA-BARREL DOMAIN-CONTAINING PROTEIN"/>
    <property type="match status" value="1"/>
</dbReference>
<dbReference type="AlphaFoldDB" id="A0A172TQV9"/>
<evidence type="ECO:0000259" key="6">
    <source>
        <dbReference type="Pfam" id="PF07715"/>
    </source>
</evidence>
<evidence type="ECO:0000256" key="5">
    <source>
        <dbReference type="SAM" id="SignalP"/>
    </source>
</evidence>
<reference evidence="9" key="1">
    <citation type="submission" date="2015-01" db="EMBL/GenBank/DDBJ databases">
        <title>Flavisolibacter sp./LCS9/ whole genome sequencing.</title>
        <authorList>
            <person name="Kim M.K."/>
            <person name="Srinivasan S."/>
            <person name="Lee J.-J."/>
        </authorList>
    </citation>
    <scope>NUCLEOTIDE SEQUENCE [LARGE SCALE GENOMIC DNA]</scope>
    <source>
        <strain evidence="9">LCS9</strain>
    </source>
</reference>
<organism evidence="8 9">
    <name type="scientific">Flavisolibacter tropicus</name>
    <dbReference type="NCBI Taxonomy" id="1492898"/>
    <lineage>
        <taxon>Bacteria</taxon>
        <taxon>Pseudomonadati</taxon>
        <taxon>Bacteroidota</taxon>
        <taxon>Chitinophagia</taxon>
        <taxon>Chitinophagales</taxon>
        <taxon>Chitinophagaceae</taxon>
        <taxon>Flavisolibacter</taxon>
    </lineage>
</organism>
<dbReference type="GO" id="GO:0009279">
    <property type="term" value="C:cell outer membrane"/>
    <property type="evidence" value="ECO:0007669"/>
    <property type="project" value="UniProtKB-SubCell"/>
</dbReference>
<evidence type="ECO:0000313" key="9">
    <source>
        <dbReference type="Proteomes" id="UP000077177"/>
    </source>
</evidence>
<comment type="subcellular location">
    <subcellularLocation>
        <location evidence="1">Cell outer membrane</location>
    </subcellularLocation>
</comment>
<dbReference type="Proteomes" id="UP000077177">
    <property type="component" value="Chromosome"/>
</dbReference>
<dbReference type="Pfam" id="PF07715">
    <property type="entry name" value="Plug"/>
    <property type="match status" value="1"/>
</dbReference>
<dbReference type="InterPro" id="IPR037066">
    <property type="entry name" value="Plug_dom_sf"/>
</dbReference>
<dbReference type="KEGG" id="fla:SY85_02055"/>
<name>A0A172TQV9_9BACT</name>
<feature type="domain" description="TonB-dependent receptor plug" evidence="6">
    <location>
        <begin position="134"/>
        <end position="227"/>
    </location>
</feature>
<evidence type="ECO:0000256" key="1">
    <source>
        <dbReference type="ARBA" id="ARBA00004442"/>
    </source>
</evidence>
<dbReference type="Gene3D" id="2.40.170.20">
    <property type="entry name" value="TonB-dependent receptor, beta-barrel domain"/>
    <property type="match status" value="1"/>
</dbReference>
<dbReference type="OrthoDB" id="905812at2"/>
<evidence type="ECO:0000313" key="8">
    <source>
        <dbReference type="EMBL" id="ANE49461.1"/>
    </source>
</evidence>
<keyword evidence="2" id="KW-0472">Membrane</keyword>
<evidence type="ECO:0000256" key="2">
    <source>
        <dbReference type="ARBA" id="ARBA00023136"/>
    </source>
</evidence>
<protein>
    <submittedName>
        <fullName evidence="8">Uncharacterized protein</fullName>
    </submittedName>
</protein>
<dbReference type="SUPFAM" id="SSF56935">
    <property type="entry name" value="Porins"/>
    <property type="match status" value="1"/>
</dbReference>
<feature type="domain" description="Outer membrane protein beta-barrel" evidence="7">
    <location>
        <begin position="388"/>
        <end position="787"/>
    </location>
</feature>